<comment type="caution">
    <text evidence="3">The sequence shown here is derived from an EMBL/GenBank/DDBJ whole genome shotgun (WGS) entry which is preliminary data.</text>
</comment>
<dbReference type="EMBL" id="JAGSGD010000001">
    <property type="protein sequence ID" value="MBR7619363.1"/>
    <property type="molecule type" value="Genomic_DNA"/>
</dbReference>
<dbReference type="AlphaFoldDB" id="A0A941D1X9"/>
<keyword evidence="2" id="KW-0472">Membrane</keyword>
<feature type="transmembrane region" description="Helical" evidence="2">
    <location>
        <begin position="258"/>
        <end position="288"/>
    </location>
</feature>
<keyword evidence="2" id="KW-1003">Cell membrane</keyword>
<dbReference type="Proteomes" id="UP000622580">
    <property type="component" value="Unassembled WGS sequence"/>
</dbReference>
<feature type="transmembrane region" description="Helical" evidence="2">
    <location>
        <begin position="347"/>
        <end position="367"/>
    </location>
</feature>
<gene>
    <name evidence="3" type="ORF">JKL49_08190</name>
</gene>
<keyword evidence="2" id="KW-0812">Transmembrane</keyword>
<keyword evidence="2" id="KW-1133">Transmembrane helix</keyword>
<dbReference type="GO" id="GO:0043190">
    <property type="term" value="C:ATP-binding cassette (ABC) transporter complex"/>
    <property type="evidence" value="ECO:0007669"/>
    <property type="project" value="InterPro"/>
</dbReference>
<dbReference type="PANTHER" id="PTHR30188:SF3">
    <property type="entry name" value="ABC TRANSPORTER PERMEASE"/>
    <property type="match status" value="1"/>
</dbReference>
<evidence type="ECO:0000256" key="1">
    <source>
        <dbReference type="ARBA" id="ARBA00003787"/>
    </source>
</evidence>
<organism evidence="3 4">
    <name type="scientific">Phenylobacterium glaciei</name>
    <dbReference type="NCBI Taxonomy" id="2803784"/>
    <lineage>
        <taxon>Bacteria</taxon>
        <taxon>Pseudomonadati</taxon>
        <taxon>Pseudomonadota</taxon>
        <taxon>Alphaproteobacteria</taxon>
        <taxon>Caulobacterales</taxon>
        <taxon>Caulobacteraceae</taxon>
        <taxon>Phenylobacterium</taxon>
    </lineage>
</organism>
<dbReference type="PANTHER" id="PTHR30188">
    <property type="entry name" value="ABC TRANSPORTER PERMEASE PROTEIN-RELATED"/>
    <property type="match status" value="1"/>
</dbReference>
<comment type="function">
    <text evidence="1">Could be part of an ABC transporter complex.</text>
</comment>
<proteinExistence type="inferred from homology"/>
<comment type="similarity">
    <text evidence="2">Belongs to the MlaE permease family.</text>
</comment>
<evidence type="ECO:0000313" key="4">
    <source>
        <dbReference type="Proteomes" id="UP000622580"/>
    </source>
</evidence>
<sequence length="371" mass="39559">MERPADFTVRDARHQGVIELTGDWTAALIGPAASGLRDELAGRSAVDLDLTKIGRMDTAGAYAVIQASGDKFDAARVKARPETQRLIELVSHAALPKPAPKAKPRGFHELTIRIGKGVVDLAKEIFDTLVFAGHLLVVLFRAILNPSRIRWAACVSLAERAGLDAIPIVATTTFFIGAVVGLLGANMLRQFGAEVFAVELIGIAVLREFNILITAVLLAGRSASSFAAELGSMKMNQEIDAMKVMGVDPFEALVFPRFAALLFTIPLLTFVATLAGLAGGLLVTWSVLNLGPSFFLQRIVDNVGINQFWIGLSKAPVMAAVIAGIGCRQGLEVGGDVESLGRRVTAAVVHAIFAIILIDAVFALVYMEFDI</sequence>
<accession>A0A941D1X9</accession>
<feature type="transmembrane region" description="Helical" evidence="2">
    <location>
        <begin position="165"/>
        <end position="188"/>
    </location>
</feature>
<keyword evidence="4" id="KW-1185">Reference proteome</keyword>
<comment type="subcellular location">
    <subcellularLocation>
        <location evidence="2">Cell inner membrane</location>
        <topology evidence="2">Multi-pass membrane protein</topology>
    </subcellularLocation>
</comment>
<feature type="transmembrane region" description="Helical" evidence="2">
    <location>
        <begin position="308"/>
        <end position="327"/>
    </location>
</feature>
<protein>
    <submittedName>
        <fullName evidence="3">ABC transporter permease</fullName>
    </submittedName>
</protein>
<reference evidence="3" key="1">
    <citation type="submission" date="2021-04" db="EMBL/GenBank/DDBJ databases">
        <title>Draft genome assembly of strain Phenylobacterium sp. 20VBR1 using MiniION and Illumina platforms.</title>
        <authorList>
            <person name="Thomas F.A."/>
            <person name="Krishnan K.P."/>
            <person name="Sinha R.K."/>
        </authorList>
    </citation>
    <scope>NUCLEOTIDE SEQUENCE</scope>
    <source>
        <strain evidence="3">20VBR1</strain>
    </source>
</reference>
<evidence type="ECO:0000313" key="3">
    <source>
        <dbReference type="EMBL" id="MBR7619363.1"/>
    </source>
</evidence>
<dbReference type="InterPro" id="IPR030802">
    <property type="entry name" value="Permease_MalE"/>
</dbReference>
<keyword evidence="2" id="KW-0997">Cell inner membrane</keyword>
<dbReference type="InterPro" id="IPR003453">
    <property type="entry name" value="ABC_MlaE_roteobac"/>
</dbReference>
<feature type="transmembrane region" description="Helical" evidence="2">
    <location>
        <begin position="200"/>
        <end position="220"/>
    </location>
</feature>
<dbReference type="GO" id="GO:0005548">
    <property type="term" value="F:phospholipid transporter activity"/>
    <property type="evidence" value="ECO:0007669"/>
    <property type="project" value="TreeGrafter"/>
</dbReference>
<dbReference type="Pfam" id="PF02405">
    <property type="entry name" value="MlaE"/>
    <property type="match status" value="1"/>
</dbReference>
<name>A0A941D1X9_9CAUL</name>
<evidence type="ECO:0000256" key="2">
    <source>
        <dbReference type="RuleBase" id="RU362044"/>
    </source>
</evidence>
<dbReference type="RefSeq" id="WP_215339719.1">
    <property type="nucleotide sequence ID" value="NZ_JAGSGD010000001.1"/>
</dbReference>
<dbReference type="NCBIfam" id="TIGR00056">
    <property type="entry name" value="MlaE family lipid ABC transporter permease subunit"/>
    <property type="match status" value="1"/>
</dbReference>